<keyword evidence="5" id="KW-1185">Reference proteome</keyword>
<feature type="compositionally biased region" description="Low complexity" evidence="1">
    <location>
        <begin position="61"/>
        <end position="74"/>
    </location>
</feature>
<evidence type="ECO:0000313" key="3">
    <source>
        <dbReference type="EMBL" id="KXX78127.1"/>
    </source>
</evidence>
<feature type="region of interest" description="Disordered" evidence="1">
    <location>
        <begin position="1"/>
        <end position="92"/>
    </location>
</feature>
<evidence type="ECO:0000256" key="2">
    <source>
        <dbReference type="SAM" id="Phobius"/>
    </source>
</evidence>
<dbReference type="OrthoDB" id="5358884at2759"/>
<proteinExistence type="predicted"/>
<dbReference type="EMBL" id="LCTW02000009">
    <property type="protein sequence ID" value="KXX82721.1"/>
    <property type="molecule type" value="Genomic_DNA"/>
</dbReference>
<dbReference type="AlphaFoldDB" id="A0A175WGR1"/>
<reference evidence="4" key="1">
    <citation type="submission" date="2015-06" db="EMBL/GenBank/DDBJ databases">
        <authorList>
            <person name="Hoefler B.C."/>
            <person name="Straight P.D."/>
        </authorList>
    </citation>
    <scope>NUCLEOTIDE SEQUENCE [LARGE SCALE GENOMIC DNA]</scope>
    <source>
        <strain evidence="4">Mm55</strain>
    </source>
</reference>
<evidence type="ECO:0000313" key="4">
    <source>
        <dbReference type="EMBL" id="KXX82721.1"/>
    </source>
</evidence>
<feature type="transmembrane region" description="Helical" evidence="2">
    <location>
        <begin position="98"/>
        <end position="123"/>
    </location>
</feature>
<keyword evidence="2" id="KW-1133">Transmembrane helix</keyword>
<keyword evidence="2" id="KW-0812">Transmembrane</keyword>
<dbReference type="EMBL" id="LCTW02000132">
    <property type="protein sequence ID" value="KXX78127.1"/>
    <property type="molecule type" value="Genomic_DNA"/>
</dbReference>
<evidence type="ECO:0000256" key="1">
    <source>
        <dbReference type="SAM" id="MobiDB-lite"/>
    </source>
</evidence>
<reference evidence="5" key="2">
    <citation type="submission" date="2015-06" db="EMBL/GenBank/DDBJ databases">
        <authorList>
            <person name="van de Sande W.W.J."/>
        </authorList>
    </citation>
    <scope>NUCLEOTIDE SEQUENCE [LARGE SCALE GENOMIC DNA]</scope>
    <source>
        <strain evidence="5">mm55</strain>
    </source>
</reference>
<gene>
    <name evidence="4" type="ORF">MMYC01_200863</name>
    <name evidence="3" type="ORF">MMYC01_205104</name>
</gene>
<comment type="caution">
    <text evidence="4">The sequence shown here is derived from an EMBL/GenBank/DDBJ whole genome shotgun (WGS) entry which is preliminary data.</text>
</comment>
<protein>
    <submittedName>
        <fullName evidence="4">Uncharacterized protein</fullName>
    </submittedName>
</protein>
<reference evidence="4 5" key="3">
    <citation type="submission" date="2016-01" db="EMBL/GenBank/DDBJ databases">
        <title>Madurella mycetomatis genome sequencing.</title>
        <authorList>
            <person name="Van De Sande W."/>
        </authorList>
    </citation>
    <scope>NUCLEOTIDE SEQUENCE [LARGE SCALE GENOMIC DNA]</scope>
    <source>
        <strain evidence="4">Mm55</strain>
        <strain evidence="5">mm55</strain>
    </source>
</reference>
<dbReference type="VEuPathDB" id="FungiDB:MMYC01_205104"/>
<sequence length="300" mass="31332">MATQMPEWQPQYSYSPLPEPAGAFTPHQSAPQLVNEDDTTKEARSASSVNPGLTPQHGWMSSAPRTTPSPTSTSEGKRPVPFPASSAHDEPGSRKTAVLMLSILVGILAAAVIGLAAATGVMAKRVSDAESLNAQLGLVETCPPPTTTTTTTTTTATALGSPITVAVDDITNGCAAENEKISGTTYTTELYGKVTFARYCNLETRHFPFYALAAASFEACLDACAAWSQVGPNLMGADNINATCAGAHFVPLWSNKTEALRRNARGNCFLKPGPQSRGALKSPSMGTTCHSGIVVSLTEG</sequence>
<dbReference type="Proteomes" id="UP000078237">
    <property type="component" value="Unassembled WGS sequence"/>
</dbReference>
<organism evidence="4 5">
    <name type="scientific">Madurella mycetomatis</name>
    <dbReference type="NCBI Taxonomy" id="100816"/>
    <lineage>
        <taxon>Eukaryota</taxon>
        <taxon>Fungi</taxon>
        <taxon>Dikarya</taxon>
        <taxon>Ascomycota</taxon>
        <taxon>Pezizomycotina</taxon>
        <taxon>Sordariomycetes</taxon>
        <taxon>Sordariomycetidae</taxon>
        <taxon>Sordariales</taxon>
        <taxon>Sordariales incertae sedis</taxon>
        <taxon>Madurella</taxon>
    </lineage>
</organism>
<accession>A0A175WGR1</accession>
<dbReference type="VEuPathDB" id="FungiDB:MMYC01_200863"/>
<name>A0A175WGR1_9PEZI</name>
<keyword evidence="2" id="KW-0472">Membrane</keyword>
<evidence type="ECO:0000313" key="5">
    <source>
        <dbReference type="Proteomes" id="UP000078237"/>
    </source>
</evidence>